<feature type="transmembrane region" description="Helical" evidence="6">
    <location>
        <begin position="99"/>
        <end position="122"/>
    </location>
</feature>
<name>A0A376ADF8_9HYPH</name>
<keyword evidence="5 6" id="KW-0472">Membrane</keyword>
<dbReference type="OrthoDB" id="7360864at2"/>
<dbReference type="STRING" id="1336235.GCA_000518785_01510"/>
<keyword evidence="4 6" id="KW-1133">Transmembrane helix</keyword>
<dbReference type="PANTHER" id="PTHR38459">
    <property type="entry name" value="PROPHAGE BACTOPRENOL-LINKED GLUCOSE TRANSLOCASE HOMOLOG"/>
    <property type="match status" value="1"/>
</dbReference>
<evidence type="ECO:0000256" key="5">
    <source>
        <dbReference type="ARBA" id="ARBA00023136"/>
    </source>
</evidence>
<protein>
    <recommendedName>
        <fullName evidence="7">GtrA/DPMS transmembrane domain-containing protein</fullName>
    </recommendedName>
</protein>
<organism evidence="8 9">
    <name type="scientific">Ciceribacter selenitireducens ATCC BAA-1503</name>
    <dbReference type="NCBI Taxonomy" id="1336235"/>
    <lineage>
        <taxon>Bacteria</taxon>
        <taxon>Pseudomonadati</taxon>
        <taxon>Pseudomonadota</taxon>
        <taxon>Alphaproteobacteria</taxon>
        <taxon>Hyphomicrobiales</taxon>
        <taxon>Rhizobiaceae</taxon>
        <taxon>Ciceribacter</taxon>
    </lineage>
</organism>
<proteinExistence type="inferred from homology"/>
<feature type="transmembrane region" description="Helical" evidence="6">
    <location>
        <begin position="32"/>
        <end position="51"/>
    </location>
</feature>
<dbReference type="Proteomes" id="UP000254764">
    <property type="component" value="Unassembled WGS sequence"/>
</dbReference>
<accession>A0A376ADF8</accession>
<dbReference type="AlphaFoldDB" id="A0A376ADF8"/>
<evidence type="ECO:0000256" key="4">
    <source>
        <dbReference type="ARBA" id="ARBA00022989"/>
    </source>
</evidence>
<evidence type="ECO:0000259" key="7">
    <source>
        <dbReference type="Pfam" id="PF04138"/>
    </source>
</evidence>
<feature type="transmembrane region" description="Helical" evidence="6">
    <location>
        <begin position="7"/>
        <end position="26"/>
    </location>
</feature>
<evidence type="ECO:0000256" key="1">
    <source>
        <dbReference type="ARBA" id="ARBA00004141"/>
    </source>
</evidence>
<dbReference type="PANTHER" id="PTHR38459:SF1">
    <property type="entry name" value="PROPHAGE BACTOPRENOL-LINKED GLUCOSE TRANSLOCASE HOMOLOG"/>
    <property type="match status" value="1"/>
</dbReference>
<evidence type="ECO:0000256" key="2">
    <source>
        <dbReference type="ARBA" id="ARBA00009399"/>
    </source>
</evidence>
<sequence>MKKLARFGIVGTIGFLVDGSVLWLLLEATPLGPFLARVIAIAVALVATWYLNRSFTFGASRRSIAVEGFRYGSVGITSAMVNYLIYSGLLLSLPILQPLAALVIASIAAMAFSFFGYSRFVFRR</sequence>
<dbReference type="GO" id="GO:0000271">
    <property type="term" value="P:polysaccharide biosynthetic process"/>
    <property type="evidence" value="ECO:0007669"/>
    <property type="project" value="InterPro"/>
</dbReference>
<feature type="domain" description="GtrA/DPMS transmembrane" evidence="7">
    <location>
        <begin position="6"/>
        <end position="122"/>
    </location>
</feature>
<evidence type="ECO:0000256" key="3">
    <source>
        <dbReference type="ARBA" id="ARBA00022692"/>
    </source>
</evidence>
<reference evidence="9" key="1">
    <citation type="submission" date="2018-07" db="EMBL/GenBank/DDBJ databases">
        <authorList>
            <person name="Peiro R."/>
            <person name="Begona"/>
            <person name="Cbmso G."/>
            <person name="Lopez M."/>
            <person name="Gonzalez S."/>
        </authorList>
    </citation>
    <scope>NUCLEOTIDE SEQUENCE [LARGE SCALE GENOMIC DNA]</scope>
</reference>
<gene>
    <name evidence="8" type="ORF">RHIZ70_1395</name>
</gene>
<evidence type="ECO:0000313" key="8">
    <source>
        <dbReference type="EMBL" id="SSC65687.1"/>
    </source>
</evidence>
<feature type="transmembrane region" description="Helical" evidence="6">
    <location>
        <begin position="71"/>
        <end position="93"/>
    </location>
</feature>
<keyword evidence="9" id="KW-1185">Reference proteome</keyword>
<dbReference type="EMBL" id="UEYP01000001">
    <property type="protein sequence ID" value="SSC65687.1"/>
    <property type="molecule type" value="Genomic_DNA"/>
</dbReference>
<dbReference type="InterPro" id="IPR007267">
    <property type="entry name" value="GtrA_DPMS_TM"/>
</dbReference>
<dbReference type="RefSeq" id="WP_115668736.1">
    <property type="nucleotide sequence ID" value="NZ_UEYP01000001.1"/>
</dbReference>
<comment type="subcellular location">
    <subcellularLocation>
        <location evidence="1">Membrane</location>
        <topology evidence="1">Multi-pass membrane protein</topology>
    </subcellularLocation>
</comment>
<keyword evidence="3 6" id="KW-0812">Transmembrane</keyword>
<comment type="similarity">
    <text evidence="2">Belongs to the GtrA family.</text>
</comment>
<dbReference type="Pfam" id="PF04138">
    <property type="entry name" value="GtrA_DPMS_TM"/>
    <property type="match status" value="1"/>
</dbReference>
<evidence type="ECO:0000256" key="6">
    <source>
        <dbReference type="SAM" id="Phobius"/>
    </source>
</evidence>
<dbReference type="GO" id="GO:0005886">
    <property type="term" value="C:plasma membrane"/>
    <property type="evidence" value="ECO:0007669"/>
    <property type="project" value="TreeGrafter"/>
</dbReference>
<evidence type="ECO:0000313" key="9">
    <source>
        <dbReference type="Proteomes" id="UP000254764"/>
    </source>
</evidence>
<dbReference type="InterPro" id="IPR051401">
    <property type="entry name" value="GtrA_CellWall_Glycosyl"/>
</dbReference>